<dbReference type="InterPro" id="IPR004919">
    <property type="entry name" value="GmrSD_N"/>
</dbReference>
<feature type="domain" description="GmrSD restriction endonucleases C-terminal" evidence="2">
    <location>
        <begin position="474"/>
        <end position="565"/>
    </location>
</feature>
<dbReference type="RefSeq" id="WP_270124184.1">
    <property type="nucleotide sequence ID" value="NZ_BAAAOM010000007.1"/>
</dbReference>
<dbReference type="EMBL" id="JAVDYD010000001">
    <property type="protein sequence ID" value="MDR7337998.1"/>
    <property type="molecule type" value="Genomic_DNA"/>
</dbReference>
<dbReference type="InterPro" id="IPR011089">
    <property type="entry name" value="GmrSD_C"/>
</dbReference>
<proteinExistence type="predicted"/>
<keyword evidence="6" id="KW-1185">Reference proteome</keyword>
<dbReference type="PANTHER" id="PTHR35149:SF2">
    <property type="entry name" value="DUF262 DOMAIN-CONTAINING PROTEIN"/>
    <property type="match status" value="1"/>
</dbReference>
<reference evidence="3" key="1">
    <citation type="submission" date="2022-12" db="EMBL/GenBank/DDBJ databases">
        <title>Gycomyces niveus sp.nov., a novel actinomycete isolated from soil in Shouguang.</title>
        <authorList>
            <person name="Yang X."/>
        </authorList>
    </citation>
    <scope>NUCLEOTIDE SEQUENCE</scope>
    <source>
        <strain evidence="3">DSM 44724</strain>
    </source>
</reference>
<evidence type="ECO:0000259" key="1">
    <source>
        <dbReference type="Pfam" id="PF03235"/>
    </source>
</evidence>
<dbReference type="Proteomes" id="UP001183604">
    <property type="component" value="Unassembled WGS sequence"/>
</dbReference>
<dbReference type="Proteomes" id="UP001145799">
    <property type="component" value="Unassembled WGS sequence"/>
</dbReference>
<dbReference type="PANTHER" id="PTHR35149">
    <property type="entry name" value="SLL5132 PROTEIN"/>
    <property type="match status" value="1"/>
</dbReference>
<dbReference type="Pfam" id="PF03235">
    <property type="entry name" value="GmrSD_N"/>
    <property type="match status" value="1"/>
</dbReference>
<evidence type="ECO:0000313" key="5">
    <source>
        <dbReference type="Proteomes" id="UP001145799"/>
    </source>
</evidence>
<evidence type="ECO:0000313" key="3">
    <source>
        <dbReference type="EMBL" id="MDA1387681.1"/>
    </source>
</evidence>
<evidence type="ECO:0000259" key="2">
    <source>
        <dbReference type="Pfam" id="PF07510"/>
    </source>
</evidence>
<comment type="caution">
    <text evidence="3">The sequence shown here is derived from an EMBL/GenBank/DDBJ whole genome shotgun (WGS) entry which is preliminary data.</text>
</comment>
<accession>A0A9X3PLG9</accession>
<evidence type="ECO:0000313" key="4">
    <source>
        <dbReference type="EMBL" id="MDR7337998.1"/>
    </source>
</evidence>
<dbReference type="EMBL" id="JAPZVQ010000018">
    <property type="protein sequence ID" value="MDA1387681.1"/>
    <property type="molecule type" value="Genomic_DNA"/>
</dbReference>
<reference evidence="4 6" key="2">
    <citation type="submission" date="2023-07" db="EMBL/GenBank/DDBJ databases">
        <title>Sequencing the genomes of 1000 actinobacteria strains.</title>
        <authorList>
            <person name="Klenk H.-P."/>
        </authorList>
    </citation>
    <scope>NUCLEOTIDE SEQUENCE [LARGE SCALE GENOMIC DNA]</scope>
    <source>
        <strain evidence="4 6">DSM 44724</strain>
    </source>
</reference>
<protein>
    <submittedName>
        <fullName evidence="3">DUF262 domain-containing protein</fullName>
    </submittedName>
    <submittedName>
        <fullName evidence="4">Uncharacterized protein with ParB-like and HNH nuclease domain</fullName>
    </submittedName>
</protein>
<feature type="domain" description="GmrSD restriction endonucleases N-terminal" evidence="1">
    <location>
        <begin position="11"/>
        <end position="229"/>
    </location>
</feature>
<organism evidence="3 5">
    <name type="scientific">Glycomyces lechevalierae</name>
    <dbReference type="NCBI Taxonomy" id="256034"/>
    <lineage>
        <taxon>Bacteria</taxon>
        <taxon>Bacillati</taxon>
        <taxon>Actinomycetota</taxon>
        <taxon>Actinomycetes</taxon>
        <taxon>Glycomycetales</taxon>
        <taxon>Glycomycetaceae</taxon>
        <taxon>Glycomyces</taxon>
    </lineage>
</organism>
<evidence type="ECO:0000313" key="6">
    <source>
        <dbReference type="Proteomes" id="UP001183604"/>
    </source>
</evidence>
<gene>
    <name evidence="4" type="ORF">J2S69_001717</name>
    <name evidence="3" type="ORF">O2L01_22000</name>
</gene>
<sequence>MSSISPHYRTIKELLQTRSFAIDEYQREYKWDRENIEELVSDLHAKFTTFYRDGDAPKAASEYGDYFLGSIIVTKRSNKSYLVDGQQRVTSLTLLLIYLYREAQRRGLDVTSTIEPLIYSDDYGEKKFNLDIAERVPVLRALFNGEDYTADGKDESIRTILARYRDLESLDLAEDLGEGLATFVYWLIANVGLIEIATETDAHAYSIFETMNDRGKPLSPVDMLKAYLLAPIEADEDRSNANRAWKRTVLDLISWEPDPNSDRDAACVKAWLRAKYADSTRERKAGAVDRDWELIGSTFHRWLRDNADRIGAGESAGNLRLMTAEFPFFARAYRRILEASRIYTPGLEAVYYNEHNEFTWQSTVLLASLSTEDDDETVRRKLAATATFLDIWLMRRVVNYIRVSYSNVSYAMWLLCREIRGRSLPDLIDLLRERLEQDETEVSLTGSSRRNRSGIRDLRLNQFSKRYIYHLLARLTAHTEVQSGLPDLFDRYVDRKSKNACDIEHVWANEHERYAEECPSREEFDQWRNHVAGLVLLPADVNRSFQDKPFEEKAPHYAKQNLYAASLTTAAYEHQPRFRAFAQSGDLPFRPYEQFGTGEQLERRELVLALAKRVWDPARLEQFR</sequence>
<dbReference type="AlphaFoldDB" id="A0A9X3PLG9"/>
<name>A0A9X3PLG9_9ACTN</name>
<dbReference type="Pfam" id="PF07510">
    <property type="entry name" value="GmrSD_C"/>
    <property type="match status" value="1"/>
</dbReference>